<feature type="compositionally biased region" description="Pro residues" evidence="1">
    <location>
        <begin position="164"/>
        <end position="175"/>
    </location>
</feature>
<protein>
    <submittedName>
        <fullName evidence="2">Uncharacterized protein</fullName>
    </submittedName>
</protein>
<name>A0ABV5VA49_9ACTN</name>
<reference evidence="2 3" key="1">
    <citation type="submission" date="2024-09" db="EMBL/GenBank/DDBJ databases">
        <authorList>
            <person name="Sun Q."/>
            <person name="Mori K."/>
        </authorList>
    </citation>
    <scope>NUCLEOTIDE SEQUENCE [LARGE SCALE GENOMIC DNA]</scope>
    <source>
        <strain evidence="2 3">JCM 10918</strain>
    </source>
</reference>
<proteinExistence type="predicted"/>
<dbReference type="InterPro" id="IPR011008">
    <property type="entry name" value="Dimeric_a/b-barrel"/>
</dbReference>
<feature type="compositionally biased region" description="Low complexity" evidence="1">
    <location>
        <begin position="176"/>
        <end position="187"/>
    </location>
</feature>
<accession>A0ABV5VA49</accession>
<evidence type="ECO:0000313" key="3">
    <source>
        <dbReference type="Proteomes" id="UP001589703"/>
    </source>
</evidence>
<evidence type="ECO:0000256" key="1">
    <source>
        <dbReference type="SAM" id="MobiDB-lite"/>
    </source>
</evidence>
<keyword evidence="3" id="KW-1185">Reference proteome</keyword>
<dbReference type="Proteomes" id="UP001589703">
    <property type="component" value="Unassembled WGS sequence"/>
</dbReference>
<feature type="region of interest" description="Disordered" evidence="1">
    <location>
        <begin position="1"/>
        <end position="23"/>
    </location>
</feature>
<gene>
    <name evidence="2" type="ORF">ACFFRO_05790</name>
</gene>
<dbReference type="EMBL" id="JBHMAR010000004">
    <property type="protein sequence ID" value="MFB9734650.1"/>
    <property type="molecule type" value="Genomic_DNA"/>
</dbReference>
<dbReference type="RefSeq" id="WP_356761339.1">
    <property type="nucleotide sequence ID" value="NZ_JBHMAR010000004.1"/>
</dbReference>
<comment type="caution">
    <text evidence="2">The sequence shown here is derived from an EMBL/GenBank/DDBJ whole genome shotgun (WGS) entry which is preliminary data.</text>
</comment>
<dbReference type="SUPFAM" id="SSF54909">
    <property type="entry name" value="Dimeric alpha+beta barrel"/>
    <property type="match status" value="1"/>
</dbReference>
<feature type="region of interest" description="Disordered" evidence="1">
    <location>
        <begin position="143"/>
        <end position="187"/>
    </location>
</feature>
<sequence>MTRHPEPAKHPDRPRPAEPGERPAPRLYCTVVLWDLSRSPATVASLRAYLRDRAVDAYTSVPGLRQKTWISSTGPEGEQWGAVYLWDSPDAAYGRPPGVSKVVELIGYRPTERRYYSVEAAVEGPAAAAVPFGKGLGLAFDPASPEPLTRPQEFVPPGADSFIPVPPTIPAPPTQQPGTGQPDAVQP</sequence>
<evidence type="ECO:0000313" key="2">
    <source>
        <dbReference type="EMBL" id="MFB9734650.1"/>
    </source>
</evidence>
<dbReference type="Gene3D" id="3.30.70.100">
    <property type="match status" value="1"/>
</dbReference>
<organism evidence="2 3">
    <name type="scientific">Streptomyces thermocoprophilus</name>
    <dbReference type="NCBI Taxonomy" id="78356"/>
    <lineage>
        <taxon>Bacteria</taxon>
        <taxon>Bacillati</taxon>
        <taxon>Actinomycetota</taxon>
        <taxon>Actinomycetes</taxon>
        <taxon>Kitasatosporales</taxon>
        <taxon>Streptomycetaceae</taxon>
        <taxon>Streptomyces</taxon>
    </lineage>
</organism>